<keyword evidence="5 7" id="KW-0472">Membrane</keyword>
<feature type="domain" description="Major facilitator superfamily (MFS) profile" evidence="8">
    <location>
        <begin position="50"/>
        <end position="463"/>
    </location>
</feature>
<feature type="transmembrane region" description="Helical" evidence="7">
    <location>
        <begin position="176"/>
        <end position="197"/>
    </location>
</feature>
<feature type="transmembrane region" description="Helical" evidence="7">
    <location>
        <begin position="116"/>
        <end position="140"/>
    </location>
</feature>
<feature type="transmembrane region" description="Helical" evidence="7">
    <location>
        <begin position="87"/>
        <end position="109"/>
    </location>
</feature>
<accession>A0A0N1GYW2</accession>
<feature type="transmembrane region" description="Helical" evidence="7">
    <location>
        <begin position="57"/>
        <end position="75"/>
    </location>
</feature>
<dbReference type="Proteomes" id="UP000038010">
    <property type="component" value="Unassembled WGS sequence"/>
</dbReference>
<evidence type="ECO:0000256" key="3">
    <source>
        <dbReference type="ARBA" id="ARBA00022692"/>
    </source>
</evidence>
<evidence type="ECO:0000259" key="8">
    <source>
        <dbReference type="PROSITE" id="PS50850"/>
    </source>
</evidence>
<keyword evidence="10" id="KW-1185">Reference proteome</keyword>
<dbReference type="PROSITE" id="PS50850">
    <property type="entry name" value="MFS"/>
    <property type="match status" value="1"/>
</dbReference>
<feature type="transmembrane region" description="Helical" evidence="7">
    <location>
        <begin position="319"/>
        <end position="336"/>
    </location>
</feature>
<evidence type="ECO:0000256" key="7">
    <source>
        <dbReference type="SAM" id="Phobius"/>
    </source>
</evidence>
<feature type="transmembrane region" description="Helical" evidence="7">
    <location>
        <begin position="436"/>
        <end position="457"/>
    </location>
</feature>
<feature type="transmembrane region" description="Helical" evidence="7">
    <location>
        <begin position="146"/>
        <end position="164"/>
    </location>
</feature>
<sequence length="495" mass="54597">MASSTENDSEHGSKDKAPYTVQIERSENLHELFDPDEGRTDQERAAIDRKLMRKVDIYLIPWLSLANIGNARLAGMENDLSMTGRGYNNSLTIFFVSYAIAEAITNVILKRCTPRLFFMAITILWGSITVCAGTVTNYSGLLACRFFLGLAEAGLYPGVSYYLSCWYRRDELGIRAAVFFSAAALAGSFGGLLAAAIAQMDGIGGKSGWAWIFIIEGLATVVVGIACYWMIYDWPDNARFLTPEDRLRLRRRLAADKQPSTAEEYDKRHIFAAFRDWKTWVYGIIYIGSIIPLYAFSLFLPTILRGMGYHSTQAQLLSVPPYACAAVATISIGWLADRTRCRGYCNIAVTLLGIAGFLLLVSSPSPKTQYAGTFLAAIGIYPAISNVNTWVANNVEGLYKRGVSMGVVIGCGNLSGIVSSNIYLTNESPRFWTGHGVVLGSLFFGAFCGSILMVTLLKRENARRLSGKRDNMHEGKSADEIWIAGDKRPDFIYTI</sequence>
<evidence type="ECO:0000256" key="2">
    <source>
        <dbReference type="ARBA" id="ARBA00022448"/>
    </source>
</evidence>
<keyword evidence="4 7" id="KW-1133">Transmembrane helix</keyword>
<dbReference type="FunFam" id="1.20.1250.20:FF:000034">
    <property type="entry name" value="MFS general substrate transporter"/>
    <property type="match status" value="1"/>
</dbReference>
<evidence type="ECO:0000256" key="4">
    <source>
        <dbReference type="ARBA" id="ARBA00022989"/>
    </source>
</evidence>
<feature type="region of interest" description="Disordered" evidence="6">
    <location>
        <begin position="1"/>
        <end position="20"/>
    </location>
</feature>
<dbReference type="Pfam" id="PF07690">
    <property type="entry name" value="MFS_1"/>
    <property type="match status" value="1"/>
</dbReference>
<feature type="transmembrane region" description="Helical" evidence="7">
    <location>
        <begin position="343"/>
        <end position="363"/>
    </location>
</feature>
<organism evidence="9 10">
    <name type="scientific">Cyphellophora attinorum</name>
    <dbReference type="NCBI Taxonomy" id="1664694"/>
    <lineage>
        <taxon>Eukaryota</taxon>
        <taxon>Fungi</taxon>
        <taxon>Dikarya</taxon>
        <taxon>Ascomycota</taxon>
        <taxon>Pezizomycotina</taxon>
        <taxon>Eurotiomycetes</taxon>
        <taxon>Chaetothyriomycetidae</taxon>
        <taxon>Chaetothyriales</taxon>
        <taxon>Cyphellophoraceae</taxon>
        <taxon>Cyphellophora</taxon>
    </lineage>
</organism>
<reference evidence="9 10" key="1">
    <citation type="submission" date="2015-06" db="EMBL/GenBank/DDBJ databases">
        <title>Draft genome of the ant-associated black yeast Phialophora attae CBS 131958.</title>
        <authorList>
            <person name="Moreno L.F."/>
            <person name="Stielow B.J."/>
            <person name="de Hoog S."/>
            <person name="Vicente V.A."/>
            <person name="Weiss V.A."/>
            <person name="de Vries M."/>
            <person name="Cruz L.M."/>
            <person name="Souza E.M."/>
        </authorList>
    </citation>
    <scope>NUCLEOTIDE SEQUENCE [LARGE SCALE GENOMIC DNA]</scope>
    <source>
        <strain evidence="9 10">CBS 131958</strain>
    </source>
</reference>
<protein>
    <submittedName>
        <fullName evidence="9">Putative transporter</fullName>
    </submittedName>
</protein>
<evidence type="ECO:0000256" key="1">
    <source>
        <dbReference type="ARBA" id="ARBA00004141"/>
    </source>
</evidence>
<keyword evidence="2" id="KW-0813">Transport</keyword>
<dbReference type="PANTHER" id="PTHR43791">
    <property type="entry name" value="PERMEASE-RELATED"/>
    <property type="match status" value="1"/>
</dbReference>
<evidence type="ECO:0000256" key="5">
    <source>
        <dbReference type="ARBA" id="ARBA00023136"/>
    </source>
</evidence>
<comment type="subcellular location">
    <subcellularLocation>
        <location evidence="1">Membrane</location>
        <topology evidence="1">Multi-pass membrane protein</topology>
    </subcellularLocation>
</comment>
<proteinExistence type="predicted"/>
<dbReference type="VEuPathDB" id="FungiDB:AB675_1652"/>
<dbReference type="OrthoDB" id="2962993at2759"/>
<evidence type="ECO:0000313" key="9">
    <source>
        <dbReference type="EMBL" id="KPI36013.1"/>
    </source>
</evidence>
<dbReference type="RefSeq" id="XP_017995976.1">
    <property type="nucleotide sequence ID" value="XM_018141556.1"/>
</dbReference>
<evidence type="ECO:0000256" key="6">
    <source>
        <dbReference type="SAM" id="MobiDB-lite"/>
    </source>
</evidence>
<evidence type="ECO:0000313" key="10">
    <source>
        <dbReference type="Proteomes" id="UP000038010"/>
    </source>
</evidence>
<dbReference type="EMBL" id="LFJN01000034">
    <property type="protein sequence ID" value="KPI36013.1"/>
    <property type="molecule type" value="Genomic_DNA"/>
</dbReference>
<name>A0A0N1GYW2_9EURO</name>
<feature type="compositionally biased region" description="Basic and acidic residues" evidence="6">
    <location>
        <begin position="8"/>
        <end position="17"/>
    </location>
</feature>
<gene>
    <name evidence="9" type="ORF">AB675_1652</name>
</gene>
<dbReference type="GeneID" id="28733436"/>
<comment type="caution">
    <text evidence="9">The sequence shown here is derived from an EMBL/GenBank/DDBJ whole genome shotgun (WGS) entry which is preliminary data.</text>
</comment>
<feature type="transmembrane region" description="Helical" evidence="7">
    <location>
        <begin position="209"/>
        <end position="231"/>
    </location>
</feature>
<dbReference type="InterPro" id="IPR020846">
    <property type="entry name" value="MFS_dom"/>
</dbReference>
<dbReference type="AlphaFoldDB" id="A0A0N1GYW2"/>
<dbReference type="GO" id="GO:0016020">
    <property type="term" value="C:membrane"/>
    <property type="evidence" value="ECO:0007669"/>
    <property type="project" value="UniProtKB-SubCell"/>
</dbReference>
<feature type="transmembrane region" description="Helical" evidence="7">
    <location>
        <begin position="369"/>
        <end position="391"/>
    </location>
</feature>
<dbReference type="FunFam" id="1.20.1250.20:FF:000068">
    <property type="entry name" value="MFS general substrate transporter"/>
    <property type="match status" value="1"/>
</dbReference>
<dbReference type="GO" id="GO:0022857">
    <property type="term" value="F:transmembrane transporter activity"/>
    <property type="evidence" value="ECO:0007669"/>
    <property type="project" value="InterPro"/>
</dbReference>
<keyword evidence="3 7" id="KW-0812">Transmembrane</keyword>
<dbReference type="InterPro" id="IPR036259">
    <property type="entry name" value="MFS_trans_sf"/>
</dbReference>
<feature type="transmembrane region" description="Helical" evidence="7">
    <location>
        <begin position="403"/>
        <end position="424"/>
    </location>
</feature>
<dbReference type="PANTHER" id="PTHR43791:SF19">
    <property type="entry name" value="TRANSPORTER, PUTATIVE (AFU_ORTHOLOGUE AFUA_1G01812)-RELATED"/>
    <property type="match status" value="1"/>
</dbReference>
<dbReference type="Gene3D" id="1.20.1250.20">
    <property type="entry name" value="MFS general substrate transporter like domains"/>
    <property type="match status" value="2"/>
</dbReference>
<feature type="transmembrane region" description="Helical" evidence="7">
    <location>
        <begin position="280"/>
        <end position="299"/>
    </location>
</feature>
<dbReference type="InterPro" id="IPR011701">
    <property type="entry name" value="MFS"/>
</dbReference>
<dbReference type="SUPFAM" id="SSF103473">
    <property type="entry name" value="MFS general substrate transporter"/>
    <property type="match status" value="1"/>
</dbReference>